<proteinExistence type="predicted"/>
<dbReference type="EMBL" id="JAPZBU010000009">
    <property type="protein sequence ID" value="KAJ5386428.1"/>
    <property type="molecule type" value="Genomic_DNA"/>
</dbReference>
<keyword evidence="2" id="KW-1185">Reference proteome</keyword>
<protein>
    <submittedName>
        <fullName evidence="1">Uncharacterized protein</fullName>
    </submittedName>
</protein>
<dbReference type="GeneID" id="81372586"/>
<organism evidence="1 2">
    <name type="scientific">Penicillium cosmopolitanum</name>
    <dbReference type="NCBI Taxonomy" id="1131564"/>
    <lineage>
        <taxon>Eukaryota</taxon>
        <taxon>Fungi</taxon>
        <taxon>Dikarya</taxon>
        <taxon>Ascomycota</taxon>
        <taxon>Pezizomycotina</taxon>
        <taxon>Eurotiomycetes</taxon>
        <taxon>Eurotiomycetidae</taxon>
        <taxon>Eurotiales</taxon>
        <taxon>Aspergillaceae</taxon>
        <taxon>Penicillium</taxon>
    </lineage>
</organism>
<accession>A0A9W9VNI8</accession>
<evidence type="ECO:0000313" key="2">
    <source>
        <dbReference type="Proteomes" id="UP001147747"/>
    </source>
</evidence>
<sequence length="220" mass="25378">MAPITLFLFEEMASSSFRLESKTYTEMEEKGFTIETVLQTLRLTKESNKCNFFLLGGLNRKAVTFVDNPHMLACYDRYNDQSVITIIVRYKSDPSPYDAQAPSAMESLHERRAQSKIDELQNPVLNPEPFLELLEVHGTFLVYRNLQNEKIDRKAYLKILFDAHPYLEDKARLFIKNLGESCNDSRANLRSTKFPYFLGGHYFSSEEVADILGIPLFLVL</sequence>
<gene>
    <name evidence="1" type="ORF">N7509_008969</name>
</gene>
<dbReference type="Proteomes" id="UP001147747">
    <property type="component" value="Unassembled WGS sequence"/>
</dbReference>
<dbReference type="RefSeq" id="XP_056484226.1">
    <property type="nucleotide sequence ID" value="XM_056633606.1"/>
</dbReference>
<reference evidence="1" key="2">
    <citation type="journal article" date="2023" name="IMA Fungus">
        <title>Comparative genomic study of the Penicillium genus elucidates a diverse pangenome and 15 lateral gene transfer events.</title>
        <authorList>
            <person name="Petersen C."/>
            <person name="Sorensen T."/>
            <person name="Nielsen M.R."/>
            <person name="Sondergaard T.E."/>
            <person name="Sorensen J.L."/>
            <person name="Fitzpatrick D.A."/>
            <person name="Frisvad J.C."/>
            <person name="Nielsen K.L."/>
        </authorList>
    </citation>
    <scope>NUCLEOTIDE SEQUENCE</scope>
    <source>
        <strain evidence="1">IBT 29677</strain>
    </source>
</reference>
<dbReference type="AlphaFoldDB" id="A0A9W9VNI8"/>
<reference evidence="1" key="1">
    <citation type="submission" date="2022-12" db="EMBL/GenBank/DDBJ databases">
        <authorList>
            <person name="Petersen C."/>
        </authorList>
    </citation>
    <scope>NUCLEOTIDE SEQUENCE</scope>
    <source>
        <strain evidence="1">IBT 29677</strain>
    </source>
</reference>
<name>A0A9W9VNI8_9EURO</name>
<dbReference type="OrthoDB" id="4342814at2759"/>
<evidence type="ECO:0000313" key="1">
    <source>
        <dbReference type="EMBL" id="KAJ5386428.1"/>
    </source>
</evidence>
<comment type="caution">
    <text evidence="1">The sequence shown here is derived from an EMBL/GenBank/DDBJ whole genome shotgun (WGS) entry which is preliminary data.</text>
</comment>